<comment type="caution">
    <text evidence="3">The sequence shown here is derived from an EMBL/GenBank/DDBJ whole genome shotgun (WGS) entry which is preliminary data.</text>
</comment>
<accession>A0A426SH42</accession>
<reference evidence="3 4" key="1">
    <citation type="submission" date="2018-07" db="EMBL/GenBank/DDBJ databases">
        <title>Brachybacteriurn paraconglorneratum KCTC 9916.</title>
        <authorList>
            <person name="Li Y."/>
        </authorList>
    </citation>
    <scope>NUCLEOTIDE SEQUENCE [LARGE SCALE GENOMIC DNA]</scope>
    <source>
        <strain evidence="3 4">KCTC 9916</strain>
    </source>
</reference>
<feature type="domain" description="Isochorismatase-like" evidence="2">
    <location>
        <begin position="18"/>
        <end position="191"/>
    </location>
</feature>
<organism evidence="3 4">
    <name type="scientific">Brachybacterium paraconglomeratum</name>
    <dbReference type="NCBI Taxonomy" id="173362"/>
    <lineage>
        <taxon>Bacteria</taxon>
        <taxon>Bacillati</taxon>
        <taxon>Actinomycetota</taxon>
        <taxon>Actinomycetes</taxon>
        <taxon>Micrococcales</taxon>
        <taxon>Dermabacteraceae</taxon>
        <taxon>Brachybacterium</taxon>
    </lineage>
</organism>
<dbReference type="Pfam" id="PF00857">
    <property type="entry name" value="Isochorismatase"/>
    <property type="match status" value="1"/>
</dbReference>
<dbReference type="Proteomes" id="UP000274327">
    <property type="component" value="Unassembled WGS sequence"/>
</dbReference>
<gene>
    <name evidence="3" type="ORF">DS079_13880</name>
</gene>
<sequence>MSPDRTTRTAEPGTTPRTALLLVDLQEAFFEAPGLAGARADVLAAVGALADGAREAGAPILLVTTEHSRDRSTWTLSMLEDDHGYLFHDDPSTAVVHELDTSGMTGVEKTRDSAWFGTDLALRLRNLGADRVLIAGVSTHACIAQTARDAYAHNVRAAVVEDAVADERTEHMRTVLDLLVDDRQAELVTLEDALGRLRS</sequence>
<dbReference type="EMBL" id="QOCI01000013">
    <property type="protein sequence ID" value="RRR17448.1"/>
    <property type="molecule type" value="Genomic_DNA"/>
</dbReference>
<proteinExistence type="predicted"/>
<dbReference type="InterPro" id="IPR000868">
    <property type="entry name" value="Isochorismatase-like_dom"/>
</dbReference>
<evidence type="ECO:0000256" key="1">
    <source>
        <dbReference type="ARBA" id="ARBA00022801"/>
    </source>
</evidence>
<dbReference type="GeneID" id="78122106"/>
<dbReference type="Gene3D" id="3.40.50.850">
    <property type="entry name" value="Isochorismatase-like"/>
    <property type="match status" value="1"/>
</dbReference>
<dbReference type="PANTHER" id="PTHR43540:SF6">
    <property type="entry name" value="ISOCHORISMATASE-LIKE DOMAIN-CONTAINING PROTEIN"/>
    <property type="match status" value="1"/>
</dbReference>
<dbReference type="SUPFAM" id="SSF52499">
    <property type="entry name" value="Isochorismatase-like hydrolases"/>
    <property type="match status" value="1"/>
</dbReference>
<dbReference type="RefSeq" id="WP_126988450.1">
    <property type="nucleotide sequence ID" value="NZ_ML133860.1"/>
</dbReference>
<name>A0A426SH42_9MICO</name>
<protein>
    <submittedName>
        <fullName evidence="3">Cysteine hydrolase</fullName>
    </submittedName>
</protein>
<dbReference type="AlphaFoldDB" id="A0A426SH42"/>
<dbReference type="InterPro" id="IPR050272">
    <property type="entry name" value="Isochorismatase-like_hydrls"/>
</dbReference>
<evidence type="ECO:0000313" key="4">
    <source>
        <dbReference type="Proteomes" id="UP000274327"/>
    </source>
</evidence>
<evidence type="ECO:0000259" key="2">
    <source>
        <dbReference type="Pfam" id="PF00857"/>
    </source>
</evidence>
<keyword evidence="4" id="KW-1185">Reference proteome</keyword>
<evidence type="ECO:0000313" key="3">
    <source>
        <dbReference type="EMBL" id="RRR17448.1"/>
    </source>
</evidence>
<dbReference type="PANTHER" id="PTHR43540">
    <property type="entry name" value="PEROXYUREIDOACRYLATE/UREIDOACRYLATE AMIDOHYDROLASE-RELATED"/>
    <property type="match status" value="1"/>
</dbReference>
<dbReference type="CDD" id="cd00431">
    <property type="entry name" value="cysteine_hydrolases"/>
    <property type="match status" value="1"/>
</dbReference>
<keyword evidence="1 3" id="KW-0378">Hydrolase</keyword>
<dbReference type="GO" id="GO:0016787">
    <property type="term" value="F:hydrolase activity"/>
    <property type="evidence" value="ECO:0007669"/>
    <property type="project" value="UniProtKB-KW"/>
</dbReference>
<dbReference type="InterPro" id="IPR036380">
    <property type="entry name" value="Isochorismatase-like_sf"/>
</dbReference>